<organism evidence="1">
    <name type="scientific">Ethiopia maize-associated virus</name>
    <dbReference type="NCBI Taxonomy" id="2201471"/>
    <lineage>
        <taxon>Viruses</taxon>
    </lineage>
</organism>
<gene>
    <name evidence="1" type="primary">ORF1</name>
</gene>
<sequence>MATTTQRGIRVRRRVVRRRRRAGLRPAGLPFVPGSSRTVRTALVLENHLPMSSAQLGQEAVAYSIPCNVRNMPTILTLATTPLYWRITAITVAMEPAKSTSTQIAGVGNADSFQSATYNGFGNVFKKMRALNFVRRSAPGGNLQVRWPINMDWISASDTDKDSTKVPSLFFAVTNPGVIETKQGDSEAWLEWELELEYIVGG</sequence>
<accession>A0A2U9IZP4</accession>
<dbReference type="EMBL" id="MF415880">
    <property type="protein sequence ID" value="AWS06678.1"/>
    <property type="molecule type" value="Genomic_RNA"/>
</dbReference>
<proteinExistence type="predicted"/>
<protein>
    <submittedName>
        <fullName evidence="1">ORF1</fullName>
    </submittedName>
</protein>
<evidence type="ECO:0000313" key="1">
    <source>
        <dbReference type="EMBL" id="AWS06678.1"/>
    </source>
</evidence>
<reference evidence="1" key="1">
    <citation type="journal article" date="2018" name="J. ISSAAS">
        <title>Characterising maize viruses associated with maize lethal necrosis symptoms in sub Saharan Africa.</title>
        <authorList>
            <person name="Adams I.P."/>
            <person name="Braidwood L.A."/>
            <person name="Stomeo F."/>
            <person name="Phiri N."/>
            <person name="Uwumukiza B."/>
            <person name="Feyissa B."/>
            <person name="Mahuku G."/>
            <person name="Wangi A."/>
            <person name="Smith J."/>
            <person name="Mumford R."/>
            <person name="Boonham N."/>
        </authorList>
    </citation>
    <scope>NUCLEOTIDE SEQUENCE</scope>
    <source>
        <strain evidence="1">LETF2S1</strain>
    </source>
</reference>
<name>A0A2U9IZP4_9VIRU</name>